<evidence type="ECO:0000313" key="2">
    <source>
        <dbReference type="EMBL" id="ABJ84337.1"/>
    </source>
</evidence>
<gene>
    <name evidence="2" type="ordered locus">Acid_3364</name>
</gene>
<keyword evidence="1" id="KW-0812">Transmembrane</keyword>
<organism evidence="2">
    <name type="scientific">Solibacter usitatus (strain Ellin6076)</name>
    <dbReference type="NCBI Taxonomy" id="234267"/>
    <lineage>
        <taxon>Bacteria</taxon>
        <taxon>Pseudomonadati</taxon>
        <taxon>Acidobacteriota</taxon>
        <taxon>Terriglobia</taxon>
        <taxon>Bryobacterales</taxon>
        <taxon>Solibacteraceae</taxon>
        <taxon>Candidatus Solibacter</taxon>
    </lineage>
</organism>
<dbReference type="HOGENOM" id="CLU_2453023_0_0_0"/>
<keyword evidence="1" id="KW-1133">Transmembrane helix</keyword>
<dbReference type="InParanoid" id="Q01N71"/>
<keyword evidence="1" id="KW-0472">Membrane</keyword>
<dbReference type="AlphaFoldDB" id="Q01N71"/>
<protein>
    <submittedName>
        <fullName evidence="2">Uncharacterized protein</fullName>
    </submittedName>
</protein>
<feature type="transmembrane region" description="Helical" evidence="1">
    <location>
        <begin position="20"/>
        <end position="45"/>
    </location>
</feature>
<reference evidence="2" key="1">
    <citation type="submission" date="2006-10" db="EMBL/GenBank/DDBJ databases">
        <title>Complete sequence of Solibacter usitatus Ellin6076.</title>
        <authorList>
            <consortium name="US DOE Joint Genome Institute"/>
            <person name="Copeland A."/>
            <person name="Lucas S."/>
            <person name="Lapidus A."/>
            <person name="Barry K."/>
            <person name="Detter J.C."/>
            <person name="Glavina del Rio T."/>
            <person name="Hammon N."/>
            <person name="Israni S."/>
            <person name="Dalin E."/>
            <person name="Tice H."/>
            <person name="Pitluck S."/>
            <person name="Thompson L.S."/>
            <person name="Brettin T."/>
            <person name="Bruce D."/>
            <person name="Han C."/>
            <person name="Tapia R."/>
            <person name="Gilna P."/>
            <person name="Schmutz J."/>
            <person name="Larimer F."/>
            <person name="Land M."/>
            <person name="Hauser L."/>
            <person name="Kyrpides N."/>
            <person name="Mikhailova N."/>
            <person name="Janssen P.H."/>
            <person name="Kuske C.R."/>
            <person name="Richardson P."/>
        </authorList>
    </citation>
    <scope>NUCLEOTIDE SEQUENCE</scope>
    <source>
        <strain evidence="2">Ellin6076</strain>
    </source>
</reference>
<sequence>MTGQCCTGGGRRRRLARRCVSAAASVLPGAALVLLPKCPLCVAAWLTVITGIGVPVAAAGHVRELIVVCWVATASLAAAQIIRRRAGVR</sequence>
<feature type="transmembrane region" description="Helical" evidence="1">
    <location>
        <begin position="65"/>
        <end position="82"/>
    </location>
</feature>
<accession>Q01N71</accession>
<dbReference type="EMBL" id="CP000473">
    <property type="protein sequence ID" value="ABJ84337.1"/>
    <property type="molecule type" value="Genomic_DNA"/>
</dbReference>
<proteinExistence type="predicted"/>
<evidence type="ECO:0000256" key="1">
    <source>
        <dbReference type="SAM" id="Phobius"/>
    </source>
</evidence>
<name>Q01N71_SOLUE</name>
<dbReference type="STRING" id="234267.Acid_3364"/>
<dbReference type="KEGG" id="sus:Acid_3364"/>